<evidence type="ECO:0000313" key="3">
    <source>
        <dbReference type="Proteomes" id="UP000199445"/>
    </source>
</evidence>
<organism evidence="2 3">
    <name type="scientific">Marinobacter persicus</name>
    <dbReference type="NCBI Taxonomy" id="930118"/>
    <lineage>
        <taxon>Bacteria</taxon>
        <taxon>Pseudomonadati</taxon>
        <taxon>Pseudomonadota</taxon>
        <taxon>Gammaproteobacteria</taxon>
        <taxon>Pseudomonadales</taxon>
        <taxon>Marinobacteraceae</taxon>
        <taxon>Marinobacter</taxon>
    </lineage>
</organism>
<accession>A0A1I3UG41</accession>
<name>A0A1I3UG41_9GAMM</name>
<sequence length="38" mass="4306">MNELTMLEYSGIFAACWAFGFALSYKILAFKKLADEVI</sequence>
<proteinExistence type="predicted"/>
<keyword evidence="3" id="KW-1185">Reference proteome</keyword>
<gene>
    <name evidence="2" type="ORF">SAMN05216429_106131</name>
</gene>
<keyword evidence="1" id="KW-1133">Transmembrane helix</keyword>
<evidence type="ECO:0000313" key="2">
    <source>
        <dbReference type="EMBL" id="SFJ82468.1"/>
    </source>
</evidence>
<reference evidence="2 3" key="1">
    <citation type="submission" date="2016-10" db="EMBL/GenBank/DDBJ databases">
        <authorList>
            <person name="de Groot N.N."/>
        </authorList>
    </citation>
    <scope>NUCLEOTIDE SEQUENCE [LARGE SCALE GENOMIC DNA]</scope>
    <source>
        <strain evidence="2 3">IBRC-M 10445</strain>
    </source>
</reference>
<keyword evidence="1" id="KW-0472">Membrane</keyword>
<feature type="transmembrane region" description="Helical" evidence="1">
    <location>
        <begin position="6"/>
        <end position="25"/>
    </location>
</feature>
<evidence type="ECO:0000256" key="1">
    <source>
        <dbReference type="SAM" id="Phobius"/>
    </source>
</evidence>
<keyword evidence="1" id="KW-0812">Transmembrane</keyword>
<dbReference type="AlphaFoldDB" id="A0A1I3UG41"/>
<protein>
    <submittedName>
        <fullName evidence="2">Uncharacterized protein</fullName>
    </submittedName>
</protein>
<dbReference type="EMBL" id="FOSC01000006">
    <property type="protein sequence ID" value="SFJ82468.1"/>
    <property type="molecule type" value="Genomic_DNA"/>
</dbReference>
<dbReference type="Proteomes" id="UP000199445">
    <property type="component" value="Unassembled WGS sequence"/>
</dbReference>